<evidence type="ECO:0000313" key="8">
    <source>
        <dbReference type="EMBL" id="QCL98122.1"/>
    </source>
</evidence>
<dbReference type="PANTHER" id="PTHR43098">
    <property type="entry name" value="L-ORNITHINE N(5)-MONOOXYGENASE-RELATED"/>
    <property type="match status" value="1"/>
</dbReference>
<keyword evidence="5" id="KW-0521">NADP</keyword>
<organism evidence="8 9">
    <name type="scientific">Agrobacterium tumefaciens</name>
    <dbReference type="NCBI Taxonomy" id="358"/>
    <lineage>
        <taxon>Bacteria</taxon>
        <taxon>Pseudomonadati</taxon>
        <taxon>Pseudomonadota</taxon>
        <taxon>Alphaproteobacteria</taxon>
        <taxon>Hyphomicrobiales</taxon>
        <taxon>Rhizobiaceae</taxon>
        <taxon>Rhizobium/Agrobacterium group</taxon>
        <taxon>Agrobacterium</taxon>
        <taxon>Agrobacterium tumefaciens complex</taxon>
    </lineage>
</organism>
<dbReference type="AlphaFoldDB" id="A0A4D7Z2G0"/>
<evidence type="ECO:0000256" key="4">
    <source>
        <dbReference type="ARBA" id="ARBA00022827"/>
    </source>
</evidence>
<accession>A0A4D7Z2G0</accession>
<keyword evidence="8" id="KW-0614">Plasmid</keyword>
<dbReference type="PANTHER" id="PTHR43098:SF3">
    <property type="entry name" value="L-ORNITHINE N(5)-MONOOXYGENASE-RELATED"/>
    <property type="match status" value="1"/>
</dbReference>
<gene>
    <name evidence="8" type="ORF">CFBP7129_28460</name>
</gene>
<sequence>MANAIITGEQNVDFISDLIGKMREEGLDRVEAELEAQAKWMSHVAEVAEASLYREAHKANAWYTGRNVPGKR</sequence>
<reference evidence="8 9" key="1">
    <citation type="submission" date="2019-04" db="EMBL/GenBank/DDBJ databases">
        <title>Complete genome sequence of Agrobacterium tumefaciens CFBP7129.</title>
        <authorList>
            <person name="Haryono M."/>
            <person name="Lin Y.-C."/>
            <person name="Lai E.-M."/>
            <person name="Kuo C.-H."/>
        </authorList>
    </citation>
    <scope>NUCLEOTIDE SEQUENCE [LARGE SCALE GENOMIC DNA]</scope>
    <source>
        <strain evidence="8 9">CFBP7129</strain>
        <plasmid evidence="9">patcfbp7129b</plasmid>
    </source>
</reference>
<dbReference type="GO" id="GO:0004497">
    <property type="term" value="F:monooxygenase activity"/>
    <property type="evidence" value="ECO:0007669"/>
    <property type="project" value="UniProtKB-KW"/>
</dbReference>
<name>A0A4D7Z2G0_AGRTU</name>
<comment type="cofactor">
    <cofactor evidence="1">
        <name>FAD</name>
        <dbReference type="ChEBI" id="CHEBI:57692"/>
    </cofactor>
</comment>
<proteinExistence type="inferred from homology"/>
<protein>
    <submittedName>
        <fullName evidence="8">Uncharacterized protein</fullName>
    </submittedName>
</protein>
<dbReference type="EMBL" id="CP039925">
    <property type="protein sequence ID" value="QCL98122.1"/>
    <property type="molecule type" value="Genomic_DNA"/>
</dbReference>
<dbReference type="InterPro" id="IPR050775">
    <property type="entry name" value="FAD-binding_Monooxygenases"/>
</dbReference>
<evidence type="ECO:0000256" key="2">
    <source>
        <dbReference type="ARBA" id="ARBA00010139"/>
    </source>
</evidence>
<dbReference type="InterPro" id="IPR036188">
    <property type="entry name" value="FAD/NAD-bd_sf"/>
</dbReference>
<evidence type="ECO:0000313" key="9">
    <source>
        <dbReference type="Proteomes" id="UP000298649"/>
    </source>
</evidence>
<keyword evidence="7" id="KW-0503">Monooxygenase</keyword>
<dbReference type="Proteomes" id="UP000298649">
    <property type="component" value="Plasmid pAtCFBP7129b"/>
</dbReference>
<evidence type="ECO:0000256" key="5">
    <source>
        <dbReference type="ARBA" id="ARBA00022857"/>
    </source>
</evidence>
<keyword evidence="4" id="KW-0274">FAD</keyword>
<keyword evidence="6" id="KW-0560">Oxidoreductase</keyword>
<geneLocation type="plasmid" evidence="9">
    <name>patcfbp7129b</name>
</geneLocation>
<keyword evidence="3" id="KW-0285">Flavoprotein</keyword>
<comment type="similarity">
    <text evidence="2">Belongs to the FAD-binding monooxygenase family.</text>
</comment>
<evidence type="ECO:0000256" key="6">
    <source>
        <dbReference type="ARBA" id="ARBA00023002"/>
    </source>
</evidence>
<evidence type="ECO:0000256" key="1">
    <source>
        <dbReference type="ARBA" id="ARBA00001974"/>
    </source>
</evidence>
<dbReference type="RefSeq" id="WP_137006426.1">
    <property type="nucleotide sequence ID" value="NZ_CP039925.1"/>
</dbReference>
<dbReference type="Gene3D" id="3.50.50.60">
    <property type="entry name" value="FAD/NAD(P)-binding domain"/>
    <property type="match status" value="1"/>
</dbReference>
<evidence type="ECO:0000256" key="7">
    <source>
        <dbReference type="ARBA" id="ARBA00023033"/>
    </source>
</evidence>
<evidence type="ECO:0000256" key="3">
    <source>
        <dbReference type="ARBA" id="ARBA00022630"/>
    </source>
</evidence>